<organism evidence="2 3">
    <name type="scientific">Sphaerobolus stellatus (strain SS14)</name>
    <dbReference type="NCBI Taxonomy" id="990650"/>
    <lineage>
        <taxon>Eukaryota</taxon>
        <taxon>Fungi</taxon>
        <taxon>Dikarya</taxon>
        <taxon>Basidiomycota</taxon>
        <taxon>Agaricomycotina</taxon>
        <taxon>Agaricomycetes</taxon>
        <taxon>Phallomycetidae</taxon>
        <taxon>Geastrales</taxon>
        <taxon>Sphaerobolaceae</taxon>
        <taxon>Sphaerobolus</taxon>
    </lineage>
</organism>
<name>A0A0C9UB44_SPHS4</name>
<feature type="region of interest" description="Disordered" evidence="1">
    <location>
        <begin position="82"/>
        <end position="143"/>
    </location>
</feature>
<dbReference type="AlphaFoldDB" id="A0A0C9UB44"/>
<reference evidence="2 3" key="1">
    <citation type="submission" date="2014-06" db="EMBL/GenBank/DDBJ databases">
        <title>Evolutionary Origins and Diversification of the Mycorrhizal Mutualists.</title>
        <authorList>
            <consortium name="DOE Joint Genome Institute"/>
            <consortium name="Mycorrhizal Genomics Consortium"/>
            <person name="Kohler A."/>
            <person name="Kuo A."/>
            <person name="Nagy L.G."/>
            <person name="Floudas D."/>
            <person name="Copeland A."/>
            <person name="Barry K.W."/>
            <person name="Cichocki N."/>
            <person name="Veneault-Fourrey C."/>
            <person name="LaButti K."/>
            <person name="Lindquist E.A."/>
            <person name="Lipzen A."/>
            <person name="Lundell T."/>
            <person name="Morin E."/>
            <person name="Murat C."/>
            <person name="Riley R."/>
            <person name="Ohm R."/>
            <person name="Sun H."/>
            <person name="Tunlid A."/>
            <person name="Henrissat B."/>
            <person name="Grigoriev I.V."/>
            <person name="Hibbett D.S."/>
            <person name="Martin F."/>
        </authorList>
    </citation>
    <scope>NUCLEOTIDE SEQUENCE [LARGE SCALE GENOMIC DNA]</scope>
    <source>
        <strain evidence="2 3">SS14</strain>
    </source>
</reference>
<keyword evidence="3" id="KW-1185">Reference proteome</keyword>
<feature type="compositionally biased region" description="Acidic residues" evidence="1">
    <location>
        <begin position="98"/>
        <end position="107"/>
    </location>
</feature>
<evidence type="ECO:0000313" key="2">
    <source>
        <dbReference type="EMBL" id="KIJ22345.1"/>
    </source>
</evidence>
<proteinExistence type="predicted"/>
<protein>
    <submittedName>
        <fullName evidence="2">Uncharacterized protein</fullName>
    </submittedName>
</protein>
<evidence type="ECO:0000256" key="1">
    <source>
        <dbReference type="SAM" id="MobiDB-lite"/>
    </source>
</evidence>
<dbReference type="EMBL" id="KN838372">
    <property type="protein sequence ID" value="KIJ22345.1"/>
    <property type="molecule type" value="Genomic_DNA"/>
</dbReference>
<dbReference type="HOGENOM" id="CLU_117314_0_0_1"/>
<gene>
    <name evidence="2" type="ORF">M422DRAFT_277260</name>
</gene>
<dbReference type="Proteomes" id="UP000054279">
    <property type="component" value="Unassembled WGS sequence"/>
</dbReference>
<accession>A0A0C9UB44</accession>
<evidence type="ECO:0000313" key="3">
    <source>
        <dbReference type="Proteomes" id="UP000054279"/>
    </source>
</evidence>
<sequence>MVCHDDPDWMINVVQTFNVNPSGIPRNLRLEGLHVNIDDASIWYWFNLIKPKFRGADAEIALQSIFSTVGKWDQMISGQWKKNDSPFLCSPPPASVEEAMDQDETDPDPNPIQHAAGSLSLADRQDYGEGGSFSRPPADAHEL</sequence>